<sequence>MLVVIKTVSSSSSLYHCYTLTQQQKHTIFILSWSYYNIEYLMKPAAATGRHDHYNPYTD</sequence>
<dbReference type="EMBL" id="ASGP02000002">
    <property type="protein sequence ID" value="KAH9520669.1"/>
    <property type="molecule type" value="Genomic_DNA"/>
</dbReference>
<reference evidence="1" key="2">
    <citation type="journal article" date="2022" name="Res Sq">
        <title>Comparative Genomics Reveals Insights into the Divergent Evolution of Astigmatic Mites and Household Pest Adaptations.</title>
        <authorList>
            <person name="Xiong Q."/>
            <person name="Wan A.T.-Y."/>
            <person name="Liu X.-Y."/>
            <person name="Fung C.S.-H."/>
            <person name="Xiao X."/>
            <person name="Malainual N."/>
            <person name="Hou J."/>
            <person name="Wang L."/>
            <person name="Wang M."/>
            <person name="Yang K."/>
            <person name="Cui Y."/>
            <person name="Leung E."/>
            <person name="Nong W."/>
            <person name="Shin S.-K."/>
            <person name="Au S."/>
            <person name="Jeong K.Y."/>
            <person name="Chew F.T."/>
            <person name="Hui J."/>
            <person name="Leung T.F."/>
            <person name="Tungtrongchitr A."/>
            <person name="Zhong N."/>
            <person name="Liu Z."/>
            <person name="Tsui S."/>
        </authorList>
    </citation>
    <scope>NUCLEOTIDE SEQUENCE</scope>
    <source>
        <strain evidence="1">Derf</strain>
        <tissue evidence="1">Whole organism</tissue>
    </source>
</reference>
<name>A0A922I1T0_DERFA</name>
<keyword evidence="2" id="KW-1185">Reference proteome</keyword>
<gene>
    <name evidence="1" type="ORF">DERF_004365</name>
</gene>
<proteinExistence type="predicted"/>
<evidence type="ECO:0000313" key="1">
    <source>
        <dbReference type="EMBL" id="KAH9520669.1"/>
    </source>
</evidence>
<dbReference type="Proteomes" id="UP000790347">
    <property type="component" value="Unassembled WGS sequence"/>
</dbReference>
<protein>
    <submittedName>
        <fullName evidence="1">Uncharacterized protein</fullName>
    </submittedName>
</protein>
<comment type="caution">
    <text evidence="1">The sequence shown here is derived from an EMBL/GenBank/DDBJ whole genome shotgun (WGS) entry which is preliminary data.</text>
</comment>
<dbReference type="AlphaFoldDB" id="A0A922I1T0"/>
<accession>A0A922I1T0</accession>
<organism evidence="1 2">
    <name type="scientific">Dermatophagoides farinae</name>
    <name type="common">American house dust mite</name>
    <dbReference type="NCBI Taxonomy" id="6954"/>
    <lineage>
        <taxon>Eukaryota</taxon>
        <taxon>Metazoa</taxon>
        <taxon>Ecdysozoa</taxon>
        <taxon>Arthropoda</taxon>
        <taxon>Chelicerata</taxon>
        <taxon>Arachnida</taxon>
        <taxon>Acari</taxon>
        <taxon>Acariformes</taxon>
        <taxon>Sarcoptiformes</taxon>
        <taxon>Astigmata</taxon>
        <taxon>Psoroptidia</taxon>
        <taxon>Analgoidea</taxon>
        <taxon>Pyroglyphidae</taxon>
        <taxon>Dermatophagoidinae</taxon>
        <taxon>Dermatophagoides</taxon>
    </lineage>
</organism>
<evidence type="ECO:0000313" key="2">
    <source>
        <dbReference type="Proteomes" id="UP000790347"/>
    </source>
</evidence>
<reference evidence="1" key="1">
    <citation type="submission" date="2013-05" db="EMBL/GenBank/DDBJ databases">
        <authorList>
            <person name="Yim A.K.Y."/>
            <person name="Chan T.F."/>
            <person name="Ji K.M."/>
            <person name="Liu X.Y."/>
            <person name="Zhou J.W."/>
            <person name="Li R.Q."/>
            <person name="Yang K.Y."/>
            <person name="Li J."/>
            <person name="Li M."/>
            <person name="Law P.T.W."/>
            <person name="Wu Y.L."/>
            <person name="Cai Z.L."/>
            <person name="Qin H."/>
            <person name="Bao Y."/>
            <person name="Leung R.K.K."/>
            <person name="Ng P.K.S."/>
            <person name="Zou J."/>
            <person name="Zhong X.J."/>
            <person name="Ran P.X."/>
            <person name="Zhong N.S."/>
            <person name="Liu Z.G."/>
            <person name="Tsui S.K.W."/>
        </authorList>
    </citation>
    <scope>NUCLEOTIDE SEQUENCE</scope>
    <source>
        <strain evidence="1">Derf</strain>
        <tissue evidence="1">Whole organism</tissue>
    </source>
</reference>